<dbReference type="PANTHER" id="PTHR24321:SF8">
    <property type="entry name" value="ESTRADIOL 17-BETA-DEHYDROGENASE 8-RELATED"/>
    <property type="match status" value="1"/>
</dbReference>
<keyword evidence="3" id="KW-0520">NAD</keyword>
<organism evidence="5 6">
    <name type="scientific">Streptomyces griseicoloratus</name>
    <dbReference type="NCBI Taxonomy" id="2752516"/>
    <lineage>
        <taxon>Bacteria</taxon>
        <taxon>Bacillati</taxon>
        <taxon>Actinomycetota</taxon>
        <taxon>Actinomycetes</taxon>
        <taxon>Kitasatosporales</taxon>
        <taxon>Streptomycetaceae</taxon>
        <taxon>Streptomyces</taxon>
    </lineage>
</organism>
<dbReference type="Pfam" id="PF13561">
    <property type="entry name" value="adh_short_C2"/>
    <property type="match status" value="1"/>
</dbReference>
<dbReference type="PANTHER" id="PTHR24321">
    <property type="entry name" value="DEHYDROGENASES, SHORT CHAIN"/>
    <property type="match status" value="1"/>
</dbReference>
<evidence type="ECO:0000259" key="4">
    <source>
        <dbReference type="SMART" id="SM00822"/>
    </source>
</evidence>
<gene>
    <name evidence="5" type="ORF">H0H10_12975</name>
</gene>
<proteinExistence type="inferred from homology"/>
<dbReference type="NCBIfam" id="NF005559">
    <property type="entry name" value="PRK07231.1"/>
    <property type="match status" value="1"/>
</dbReference>
<dbReference type="EMBL" id="JACVQF010000186">
    <property type="protein sequence ID" value="MBD0420072.1"/>
    <property type="molecule type" value="Genomic_DNA"/>
</dbReference>
<dbReference type="SUPFAM" id="SSF51735">
    <property type="entry name" value="NAD(P)-binding Rossmann-fold domains"/>
    <property type="match status" value="1"/>
</dbReference>
<evidence type="ECO:0000256" key="1">
    <source>
        <dbReference type="ARBA" id="ARBA00006484"/>
    </source>
</evidence>
<dbReference type="CDD" id="cd05233">
    <property type="entry name" value="SDR_c"/>
    <property type="match status" value="1"/>
</dbReference>
<comment type="similarity">
    <text evidence="1">Belongs to the short-chain dehydrogenases/reductases (SDR) family.</text>
</comment>
<dbReference type="PRINTS" id="PR00081">
    <property type="entry name" value="GDHRDH"/>
</dbReference>
<name>A0A926L4H2_9ACTN</name>
<dbReference type="PRINTS" id="PR00080">
    <property type="entry name" value="SDRFAMILY"/>
</dbReference>
<dbReference type="SMART" id="SM00822">
    <property type="entry name" value="PKS_KR"/>
    <property type="match status" value="1"/>
</dbReference>
<dbReference type="Proteomes" id="UP000621210">
    <property type="component" value="Unassembled WGS sequence"/>
</dbReference>
<dbReference type="AlphaFoldDB" id="A0A926L4H2"/>
<comment type="caution">
    <text evidence="5">The sequence shown here is derived from an EMBL/GenBank/DDBJ whole genome shotgun (WGS) entry which is preliminary data.</text>
</comment>
<reference evidence="5" key="1">
    <citation type="submission" date="2020-09" db="EMBL/GenBank/DDBJ databases">
        <title>Streptomyces grisecoloratus sp. nov., isolated from cotton soil.</title>
        <authorList>
            <person name="Xing L."/>
        </authorList>
    </citation>
    <scope>NUCLEOTIDE SEQUENCE</scope>
    <source>
        <strain evidence="5">TRM S81-3</strain>
    </source>
</reference>
<dbReference type="FunFam" id="3.40.50.720:FF:000084">
    <property type="entry name" value="Short-chain dehydrogenase reductase"/>
    <property type="match status" value="1"/>
</dbReference>
<keyword evidence="6" id="KW-1185">Reference proteome</keyword>
<evidence type="ECO:0000313" key="5">
    <source>
        <dbReference type="EMBL" id="MBD0420072.1"/>
    </source>
</evidence>
<accession>A0A926L4H2</accession>
<dbReference type="InterPro" id="IPR002347">
    <property type="entry name" value="SDR_fam"/>
</dbReference>
<sequence>MSTAPIPSPLPSSWDLTGQVAVVTGAARGIGRATAALLRQRGARLVVTDRSDTVEELAAHDPDNIAALVGDVADEDLARATMRLATDRFGRLDILVNNAGRTLNKPITQTSVADFEDILRVNARGNFVQAREAFAVMEAAGGGSIVSVASVSSVVAFETQTAYAASKGALAQITRVLAVEGGPKGIRSNAVLPGVIDTDIMEGVVDNGRDMLASFGPAHPIGRIGRPEEVAETIAFLAGDAAAFITGALVAVDGGWTAR</sequence>
<dbReference type="InterPro" id="IPR036291">
    <property type="entry name" value="NAD(P)-bd_dom_sf"/>
</dbReference>
<feature type="domain" description="Ketoreductase" evidence="4">
    <location>
        <begin position="19"/>
        <end position="186"/>
    </location>
</feature>
<dbReference type="GO" id="GO:0016491">
    <property type="term" value="F:oxidoreductase activity"/>
    <property type="evidence" value="ECO:0007669"/>
    <property type="project" value="UniProtKB-KW"/>
</dbReference>
<reference evidence="5" key="2">
    <citation type="submission" date="2020-09" db="EMBL/GenBank/DDBJ databases">
        <authorList>
            <person name="Luo X."/>
        </authorList>
    </citation>
    <scope>NUCLEOTIDE SEQUENCE</scope>
    <source>
        <strain evidence="5">TRM S81-3</strain>
    </source>
</reference>
<dbReference type="RefSeq" id="WP_188181078.1">
    <property type="nucleotide sequence ID" value="NZ_JACVQF010000186.1"/>
</dbReference>
<evidence type="ECO:0000313" key="6">
    <source>
        <dbReference type="Proteomes" id="UP000621210"/>
    </source>
</evidence>
<keyword evidence="2" id="KW-0560">Oxidoreductase</keyword>
<dbReference type="InterPro" id="IPR057326">
    <property type="entry name" value="KR_dom"/>
</dbReference>
<dbReference type="InterPro" id="IPR020904">
    <property type="entry name" value="Sc_DH/Rdtase_CS"/>
</dbReference>
<protein>
    <submittedName>
        <fullName evidence="5">SDR family oxidoreductase</fullName>
    </submittedName>
</protein>
<evidence type="ECO:0000256" key="2">
    <source>
        <dbReference type="ARBA" id="ARBA00023002"/>
    </source>
</evidence>
<dbReference type="Gene3D" id="3.40.50.720">
    <property type="entry name" value="NAD(P)-binding Rossmann-like Domain"/>
    <property type="match status" value="1"/>
</dbReference>
<dbReference type="PROSITE" id="PS00061">
    <property type="entry name" value="ADH_SHORT"/>
    <property type="match status" value="1"/>
</dbReference>
<evidence type="ECO:0000256" key="3">
    <source>
        <dbReference type="ARBA" id="ARBA00023027"/>
    </source>
</evidence>